<comment type="caution">
    <text evidence="1">The sequence shown here is derived from an EMBL/GenBank/DDBJ whole genome shotgun (WGS) entry which is preliminary data.</text>
</comment>
<evidence type="ECO:0000313" key="2">
    <source>
        <dbReference type="Proteomes" id="UP000696184"/>
    </source>
</evidence>
<gene>
    <name evidence="1" type="ORF">H8A87_18840</name>
</gene>
<organism evidence="1 2">
    <name type="scientific">Xenorhabdus lircayensis</name>
    <dbReference type="NCBI Taxonomy" id="2763499"/>
    <lineage>
        <taxon>Bacteria</taxon>
        <taxon>Pseudomonadati</taxon>
        <taxon>Pseudomonadota</taxon>
        <taxon>Gammaproteobacteria</taxon>
        <taxon>Enterobacterales</taxon>
        <taxon>Morganellaceae</taxon>
        <taxon>Xenorhabdus</taxon>
    </lineage>
</organism>
<proteinExistence type="predicted"/>
<accession>A0ABS0U9W3</accession>
<reference evidence="1 2" key="1">
    <citation type="submission" date="2020-08" db="EMBL/GenBank/DDBJ databases">
        <title>Description of Xenorhabdus lircayensis sp. nov., the symbiotic bacterium associated with the entomopathogenic nematode Steirnernema unicornum.</title>
        <authorList>
            <person name="Castaneda-Alvarez C."/>
            <person name="Prodan S."/>
            <person name="Zamorano A."/>
            <person name="San-Blas E."/>
            <person name="Aballay E."/>
        </authorList>
    </citation>
    <scope>NUCLEOTIDE SEQUENCE [LARGE SCALE GENOMIC DNA]</scope>
    <source>
        <strain evidence="1 2">VLS</strain>
    </source>
</reference>
<keyword evidence="2" id="KW-1185">Reference proteome</keyword>
<dbReference type="Proteomes" id="UP000696184">
    <property type="component" value="Unassembled WGS sequence"/>
</dbReference>
<dbReference type="RefSeq" id="WP_198691429.1">
    <property type="nucleotide sequence ID" value="NZ_CAWPUD010000075.1"/>
</dbReference>
<name>A0ABS0U9W3_9GAMM</name>
<sequence length="55" mass="6071">MRSARHQTPPRAVVTPPRLPTKCSAFYAPARDRRKRARTGAGGPCDPCLILRIEA</sequence>
<evidence type="ECO:0000313" key="1">
    <source>
        <dbReference type="EMBL" id="MBI6550684.1"/>
    </source>
</evidence>
<dbReference type="EMBL" id="JACOII010000073">
    <property type="protein sequence ID" value="MBI6550684.1"/>
    <property type="molecule type" value="Genomic_DNA"/>
</dbReference>
<protein>
    <submittedName>
        <fullName evidence="1">Uncharacterized protein</fullName>
    </submittedName>
</protein>